<reference evidence="2" key="2">
    <citation type="submission" date="2016-06" db="EMBL/GenBank/DDBJ databases">
        <title>The genome of a short-lived fish provides insights into sex chromosome evolution and the genetic control of aging.</title>
        <authorList>
            <person name="Reichwald K."/>
            <person name="Felder M."/>
            <person name="Petzold A."/>
            <person name="Koch P."/>
            <person name="Groth M."/>
            <person name="Platzer M."/>
        </authorList>
    </citation>
    <scope>NUCLEOTIDE SEQUENCE</scope>
    <source>
        <tissue evidence="2">Brain</tissue>
    </source>
</reference>
<evidence type="ECO:0000313" key="2">
    <source>
        <dbReference type="EMBL" id="SBP30845.1"/>
    </source>
</evidence>
<protein>
    <submittedName>
        <fullName evidence="2">Uncharacterized protein</fullName>
    </submittedName>
</protein>
<feature type="region of interest" description="Disordered" evidence="1">
    <location>
        <begin position="69"/>
        <end position="97"/>
    </location>
</feature>
<proteinExistence type="predicted"/>
<name>A0A1A7YLP8_9TELE</name>
<reference evidence="2" key="1">
    <citation type="submission" date="2016-05" db="EMBL/GenBank/DDBJ databases">
        <authorList>
            <person name="Lavstsen T."/>
            <person name="Jespersen J.S."/>
        </authorList>
    </citation>
    <scope>NUCLEOTIDE SEQUENCE</scope>
    <source>
        <tissue evidence="2">Brain</tissue>
    </source>
</reference>
<gene>
    <name evidence="2" type="primary">Nfu_g_1_011509</name>
</gene>
<dbReference type="EMBL" id="HADX01008613">
    <property type="protein sequence ID" value="SBP30845.1"/>
    <property type="molecule type" value="Transcribed_RNA"/>
</dbReference>
<accession>A0A1A7YLP8</accession>
<organism evidence="2">
    <name type="scientific">Iconisemion striatum</name>
    <dbReference type="NCBI Taxonomy" id="60296"/>
    <lineage>
        <taxon>Eukaryota</taxon>
        <taxon>Metazoa</taxon>
        <taxon>Chordata</taxon>
        <taxon>Craniata</taxon>
        <taxon>Vertebrata</taxon>
        <taxon>Euteleostomi</taxon>
        <taxon>Actinopterygii</taxon>
        <taxon>Neopterygii</taxon>
        <taxon>Teleostei</taxon>
        <taxon>Neoteleostei</taxon>
        <taxon>Acanthomorphata</taxon>
        <taxon>Ovalentaria</taxon>
        <taxon>Atherinomorphae</taxon>
        <taxon>Cyprinodontiformes</taxon>
        <taxon>Nothobranchiidae</taxon>
        <taxon>Iconisemion</taxon>
    </lineage>
</organism>
<evidence type="ECO:0000256" key="1">
    <source>
        <dbReference type="SAM" id="MobiDB-lite"/>
    </source>
</evidence>
<feature type="compositionally biased region" description="Basic and acidic residues" evidence="1">
    <location>
        <begin position="80"/>
        <end position="97"/>
    </location>
</feature>
<sequence length="97" mass="11134">MDWLSSIAITRWADVPFWTCRTPVSCLIFCVASHKTSRSMGRLHVKHQALSIWLCSLHSVNKRLRQRTFVSKPPTRKRAHEPPNKTVSEHGGLRLMG</sequence>
<dbReference type="AlphaFoldDB" id="A0A1A7YLP8"/>